<protein>
    <submittedName>
        <fullName evidence="1">DUF1499 domain-containing protein</fullName>
    </submittedName>
</protein>
<organism evidence="1 2">
    <name type="scientific">Amphritea atlantica</name>
    <dbReference type="NCBI Taxonomy" id="355243"/>
    <lineage>
        <taxon>Bacteria</taxon>
        <taxon>Pseudomonadati</taxon>
        <taxon>Pseudomonadota</taxon>
        <taxon>Gammaproteobacteria</taxon>
        <taxon>Oceanospirillales</taxon>
        <taxon>Oceanospirillaceae</taxon>
        <taxon>Amphritea</taxon>
    </lineage>
</organism>
<sequence>MLLIVSGYFAFQGYLSRSHKGAGLVDGRLAPCGPKPNSVCSIDASDKEHYIKPLALSVSSLSSVTTGVERLGGKIVAVNTDYLAAEFSSTVFGFVDDLELLRDADAGVIHIRSASRVGYSDMGVNRKRVEALRKLLENGQ</sequence>
<dbReference type="Pfam" id="PF07386">
    <property type="entry name" value="DUF1499"/>
    <property type="match status" value="1"/>
</dbReference>
<name>A0ABY5H2I9_9GAMM</name>
<accession>A0ABY5H2I9</accession>
<reference evidence="1" key="1">
    <citation type="submission" date="2021-04" db="EMBL/GenBank/DDBJ databases">
        <title>Oceanospirillales bacteria with DddD are important DMSP degraders in coastal seawater.</title>
        <authorList>
            <person name="Liu J."/>
        </authorList>
    </citation>
    <scope>NUCLEOTIDE SEQUENCE</scope>
    <source>
        <strain evidence="1">GY6</strain>
    </source>
</reference>
<dbReference type="Proteomes" id="UP001059950">
    <property type="component" value="Chromosome"/>
</dbReference>
<dbReference type="PANTHER" id="PTHR34801">
    <property type="entry name" value="EXPRESSED PROTEIN"/>
    <property type="match status" value="1"/>
</dbReference>
<dbReference type="PANTHER" id="PTHR34801:SF6">
    <property type="entry name" value="SLL1620 PROTEIN"/>
    <property type="match status" value="1"/>
</dbReference>
<dbReference type="EMBL" id="CP073344">
    <property type="protein sequence ID" value="UTW05346.1"/>
    <property type="molecule type" value="Genomic_DNA"/>
</dbReference>
<evidence type="ECO:0000313" key="1">
    <source>
        <dbReference type="EMBL" id="UTW05346.1"/>
    </source>
</evidence>
<dbReference type="PIRSF" id="PIRSF026426">
    <property type="entry name" value="DUF1499"/>
    <property type="match status" value="1"/>
</dbReference>
<dbReference type="InterPro" id="IPR010865">
    <property type="entry name" value="DUF1499"/>
</dbReference>
<evidence type="ECO:0000313" key="2">
    <source>
        <dbReference type="Proteomes" id="UP001059950"/>
    </source>
</evidence>
<gene>
    <name evidence="1" type="ORF">KDX31_09160</name>
</gene>
<proteinExistence type="predicted"/>
<keyword evidence="2" id="KW-1185">Reference proteome</keyword>